<dbReference type="EMBL" id="JAFFZM010000010">
    <property type="protein sequence ID" value="MBO8200284.1"/>
    <property type="molecule type" value="Genomic_DNA"/>
</dbReference>
<evidence type="ECO:0000256" key="1">
    <source>
        <dbReference type="SAM" id="MobiDB-lite"/>
    </source>
</evidence>
<name>A0ABS3XY23_9ACTN</name>
<feature type="region of interest" description="Disordered" evidence="1">
    <location>
        <begin position="19"/>
        <end position="61"/>
    </location>
</feature>
<dbReference type="RefSeq" id="WP_209211918.1">
    <property type="nucleotide sequence ID" value="NZ_JAFFZM010000010.1"/>
</dbReference>
<organism evidence="3 4">
    <name type="scientific">Streptomyces smyrnaeus</name>
    <dbReference type="NCBI Taxonomy" id="1387713"/>
    <lineage>
        <taxon>Bacteria</taxon>
        <taxon>Bacillati</taxon>
        <taxon>Actinomycetota</taxon>
        <taxon>Actinomycetes</taxon>
        <taxon>Kitasatosporales</taxon>
        <taxon>Streptomycetaceae</taxon>
        <taxon>Streptomyces</taxon>
    </lineage>
</organism>
<evidence type="ECO:0008006" key="5">
    <source>
        <dbReference type="Google" id="ProtNLM"/>
    </source>
</evidence>
<feature type="chain" id="PRO_5047211919" description="Lipoprotein" evidence="2">
    <location>
        <begin position="17"/>
        <end position="165"/>
    </location>
</feature>
<protein>
    <recommendedName>
        <fullName evidence="5">Lipoprotein</fullName>
    </recommendedName>
</protein>
<evidence type="ECO:0000256" key="2">
    <source>
        <dbReference type="SAM" id="SignalP"/>
    </source>
</evidence>
<feature type="signal peptide" evidence="2">
    <location>
        <begin position="1"/>
        <end position="16"/>
    </location>
</feature>
<proteinExistence type="predicted"/>
<reference evidence="3 4" key="1">
    <citation type="submission" date="2021-02" db="EMBL/GenBank/DDBJ databases">
        <title>Streptomyces spirodelae sp. nov., isolated from duckweed.</title>
        <authorList>
            <person name="Saimee Y."/>
            <person name="Duangmal K."/>
        </authorList>
    </citation>
    <scope>NUCLEOTIDE SEQUENCE [LARGE SCALE GENOMIC DNA]</scope>
    <source>
        <strain evidence="3 4">DSM 42105</strain>
    </source>
</reference>
<feature type="compositionally biased region" description="Low complexity" evidence="1">
    <location>
        <begin position="28"/>
        <end position="48"/>
    </location>
</feature>
<evidence type="ECO:0000313" key="4">
    <source>
        <dbReference type="Proteomes" id="UP000721954"/>
    </source>
</evidence>
<sequence length="165" mass="15657">MAGLAALAALCVPAVAGCGDSDEDADSAKPPASGAAKSPAASSAGPSPTVTAADGSDHEACSDGNCEIAVSEPVTIRFKIAGKPAKLSLTEVGKNRVAYKVTSGSGRTSGEASGKGSGCTAVFRSGGSSSSCGGVGGAPDKVDGAVVLQVAAGADGTAMLRLVSD</sequence>
<keyword evidence="4" id="KW-1185">Reference proteome</keyword>
<evidence type="ECO:0000313" key="3">
    <source>
        <dbReference type="EMBL" id="MBO8200284.1"/>
    </source>
</evidence>
<comment type="caution">
    <text evidence="3">The sequence shown here is derived from an EMBL/GenBank/DDBJ whole genome shotgun (WGS) entry which is preliminary data.</text>
</comment>
<keyword evidence="2" id="KW-0732">Signal</keyword>
<accession>A0ABS3XY23</accession>
<gene>
    <name evidence="3" type="ORF">JW613_18540</name>
</gene>
<dbReference type="Proteomes" id="UP000721954">
    <property type="component" value="Unassembled WGS sequence"/>
</dbReference>
<dbReference type="GeneID" id="96260616"/>